<dbReference type="InterPro" id="IPR003817">
    <property type="entry name" value="PS_Dcarbxylase"/>
</dbReference>
<dbReference type="PANTHER" id="PTHR10067:SF9">
    <property type="entry name" value="PHOSPHATIDYLSERINE DECARBOXYLASE FAMILY PROTEIN (AFU_ORTHOLOGUE AFUA_7G01730)"/>
    <property type="match status" value="1"/>
</dbReference>
<keyword evidence="1" id="KW-0210">Decarboxylase</keyword>
<gene>
    <name evidence="4" type="ORF">WG66_8853</name>
</gene>
<dbReference type="eggNOG" id="KOG2419">
    <property type="taxonomic scope" value="Eukaryota"/>
</dbReference>
<dbReference type="Pfam" id="PF02666">
    <property type="entry name" value="PS_Dcarbxylase"/>
    <property type="match status" value="1"/>
</dbReference>
<dbReference type="PANTHER" id="PTHR10067">
    <property type="entry name" value="PHOSPHATIDYLSERINE DECARBOXYLASE"/>
    <property type="match status" value="1"/>
</dbReference>
<dbReference type="InterPro" id="IPR022237">
    <property type="entry name" value="PsiD-like"/>
</dbReference>
<protein>
    <recommendedName>
        <fullName evidence="3">L-tryptophan decarboxylase PsiD-like domain-containing protein</fullName>
    </recommendedName>
</protein>
<reference evidence="4 5" key="1">
    <citation type="submission" date="2015-12" db="EMBL/GenBank/DDBJ databases">
        <title>Draft genome sequence of Moniliophthora roreri, the causal agent of frosty pod rot of cacao.</title>
        <authorList>
            <person name="Aime M.C."/>
            <person name="Diaz-Valderrama J.R."/>
            <person name="Kijpornyongpan T."/>
            <person name="Phillips-Mora W."/>
        </authorList>
    </citation>
    <scope>NUCLEOTIDE SEQUENCE [LARGE SCALE GENOMIC DNA]</scope>
    <source>
        <strain evidence="4 5">MCA 2952</strain>
    </source>
</reference>
<comment type="caution">
    <text evidence="4">The sequence shown here is derived from an EMBL/GenBank/DDBJ whole genome shotgun (WGS) entry which is preliminary data.</text>
</comment>
<dbReference type="Proteomes" id="UP000054988">
    <property type="component" value="Unassembled WGS sequence"/>
</dbReference>
<dbReference type="GO" id="GO:0004609">
    <property type="term" value="F:phosphatidylserine decarboxylase activity"/>
    <property type="evidence" value="ECO:0007669"/>
    <property type="project" value="InterPro"/>
</dbReference>
<name>A0A0W0FQC9_MONRR</name>
<dbReference type="GO" id="GO:0006646">
    <property type="term" value="P:phosphatidylethanolamine biosynthetic process"/>
    <property type="evidence" value="ECO:0007669"/>
    <property type="project" value="TreeGrafter"/>
</dbReference>
<evidence type="ECO:0000256" key="1">
    <source>
        <dbReference type="ARBA" id="ARBA00022793"/>
    </source>
</evidence>
<evidence type="ECO:0000313" key="5">
    <source>
        <dbReference type="Proteomes" id="UP000054988"/>
    </source>
</evidence>
<dbReference type="GO" id="GO:0005739">
    <property type="term" value="C:mitochondrion"/>
    <property type="evidence" value="ECO:0007669"/>
    <property type="project" value="TreeGrafter"/>
</dbReference>
<sequence length="506" mass="57256">MATVTLRPPVEAFRRTGWLPVSQEVCNGYMKRLKEVTRPTKRVPSPGTIYDGVDKAPELLEPIKEFKDFIETNAVVYTDVVRMFDEITDFPSTYQEMLLVFNEIFRKAPSFGSLGPPMYMVMARVMNTEGGFSAFTKQIFNHYMKRMLKAWELYLLSKDSTNVLNSDDGGWFSDKAMDAMMKEFPNRTFQEVFICDPGAPAWGYTSYEDFFNRRFRTPEIDRPTGDIKDLTIVSAACECSLYAIQNDVKRIDELFIKDEAYSLVHLLANDESVDSFVGGTVIQSFLNITSYHRWHAPVNGVIRKIVEIPGTYFAQAPSTIGLPIPDDDSDLPPYLKSLTYFANTAARMLIFIQADNASIGLMCFIAIGMTEISSCQATIYEGQHVNRGDELAANIRNLEPTSLLMHPSLSLILLPKYTRYGDSIRAVAHVPLEKPNAYQELWLSGQVVKATRRHRVLKREQERKKRCQCESSTRVVSAEIIADVNATNKRTRDDIGVVVEDGLADV</sequence>
<evidence type="ECO:0000313" key="4">
    <source>
        <dbReference type="EMBL" id="KTB38595.1"/>
    </source>
</evidence>
<evidence type="ECO:0000259" key="3">
    <source>
        <dbReference type="Pfam" id="PF12588"/>
    </source>
</evidence>
<keyword evidence="2" id="KW-0456">Lyase</keyword>
<feature type="domain" description="L-tryptophan decarboxylase PsiD-like" evidence="3">
    <location>
        <begin position="61"/>
        <end position="180"/>
    </location>
</feature>
<dbReference type="Pfam" id="PF12588">
    <property type="entry name" value="PSDC"/>
    <property type="match status" value="1"/>
</dbReference>
<proteinExistence type="predicted"/>
<dbReference type="AlphaFoldDB" id="A0A0W0FQC9"/>
<dbReference type="EMBL" id="LATX01001749">
    <property type="protein sequence ID" value="KTB38595.1"/>
    <property type="molecule type" value="Genomic_DNA"/>
</dbReference>
<organism evidence="4 5">
    <name type="scientific">Moniliophthora roreri</name>
    <name type="common">Frosty pod rot fungus</name>
    <name type="synonym">Monilia roreri</name>
    <dbReference type="NCBI Taxonomy" id="221103"/>
    <lineage>
        <taxon>Eukaryota</taxon>
        <taxon>Fungi</taxon>
        <taxon>Dikarya</taxon>
        <taxon>Basidiomycota</taxon>
        <taxon>Agaricomycotina</taxon>
        <taxon>Agaricomycetes</taxon>
        <taxon>Agaricomycetidae</taxon>
        <taxon>Agaricales</taxon>
        <taxon>Marasmiineae</taxon>
        <taxon>Marasmiaceae</taxon>
        <taxon>Moniliophthora</taxon>
    </lineage>
</organism>
<accession>A0A0W0FQC9</accession>
<evidence type="ECO:0000256" key="2">
    <source>
        <dbReference type="ARBA" id="ARBA00023239"/>
    </source>
</evidence>